<dbReference type="Gene3D" id="3.40.50.300">
    <property type="entry name" value="P-loop containing nucleotide triphosphate hydrolases"/>
    <property type="match status" value="1"/>
</dbReference>
<dbReference type="InterPro" id="IPR025944">
    <property type="entry name" value="Sigma_54_int_dom_CS"/>
</dbReference>
<evidence type="ECO:0000313" key="11">
    <source>
        <dbReference type="Proteomes" id="UP000324159"/>
    </source>
</evidence>
<sequence length="449" mass="50471">MTDRSDSLPPLDRELLELTFDHVANGIYLVDGRGVTIRVNRAFEEMSGFSNAELVGRNLYDMVGPGKEFSGSASLLALEKRRPVTATYSTSTNRKLLVKGVPVFDDAGRIRYVINTIWDLTVVSYTRRVDADTARASLQDENDLVTCSPAMRQVLDVALRVAPSDSTLLLSGESGVGKSLLARLIHRASERRDKPFVHLNCGAIPETLIESELFGYEPGSFTGADRRGRPGLIAEAEGGTLFLDEISELPLHTQSKLLGVLQERTYFRIGGRSPQKADIRIIAASNRPLDRLVREGRFREDLFYRINVVPLTLPPLRQRREDIPLLAQAFIDRFNRKYGTYRQFSPELMARLEEQDWPGNIRELENLVERLIVTSQENVVTPEQAGLPQKRDIRRGNLKEQLAAVEADILTEAWRQHRTTRKIARALGVSQATIARKLQRYGIGLPPTE</sequence>
<dbReference type="Proteomes" id="UP000324159">
    <property type="component" value="Unassembled WGS sequence"/>
</dbReference>
<reference evidence="10 11" key="1">
    <citation type="submission" date="2019-07" db="EMBL/GenBank/DDBJ databases">
        <title>Genomic Encyclopedia of Type Strains, Phase IV (KMG-IV): sequencing the most valuable type-strain genomes for metagenomic binning, comparative biology and taxonomic classification.</title>
        <authorList>
            <person name="Goeker M."/>
        </authorList>
    </citation>
    <scope>NUCLEOTIDE SEQUENCE [LARGE SCALE GENOMIC DNA]</scope>
    <source>
        <strain evidence="10 11">SS015</strain>
    </source>
</reference>
<dbReference type="NCBIfam" id="TIGR04381">
    <property type="entry name" value="HTH_TypR"/>
    <property type="match status" value="1"/>
</dbReference>
<name>A0A5D3WJV4_9BACT</name>
<dbReference type="PANTHER" id="PTHR32071">
    <property type="entry name" value="TRANSCRIPTIONAL REGULATORY PROTEIN"/>
    <property type="match status" value="1"/>
</dbReference>
<dbReference type="PROSITE" id="PS50112">
    <property type="entry name" value="PAS"/>
    <property type="match status" value="1"/>
</dbReference>
<dbReference type="InterPro" id="IPR030828">
    <property type="entry name" value="HTH_TyrR"/>
</dbReference>
<dbReference type="InterPro" id="IPR025943">
    <property type="entry name" value="Sigma_54_int_dom_ATP-bd_2"/>
</dbReference>
<dbReference type="Gene3D" id="1.10.8.60">
    <property type="match status" value="1"/>
</dbReference>
<evidence type="ECO:0000259" key="8">
    <source>
        <dbReference type="PROSITE" id="PS50045"/>
    </source>
</evidence>
<dbReference type="PROSITE" id="PS50045">
    <property type="entry name" value="SIGMA54_INTERACT_4"/>
    <property type="match status" value="1"/>
</dbReference>
<keyword evidence="5" id="KW-0238">DNA-binding</keyword>
<dbReference type="FunFam" id="3.40.50.300:FF:000006">
    <property type="entry name" value="DNA-binding transcriptional regulator NtrC"/>
    <property type="match status" value="1"/>
</dbReference>
<dbReference type="AlphaFoldDB" id="A0A5D3WJV4"/>
<dbReference type="PROSITE" id="PS00675">
    <property type="entry name" value="SIGMA54_INTERACT_1"/>
    <property type="match status" value="1"/>
</dbReference>
<dbReference type="InterPro" id="IPR058031">
    <property type="entry name" value="AAA_lid_NorR"/>
</dbReference>
<dbReference type="Pfam" id="PF00989">
    <property type="entry name" value="PAS"/>
    <property type="match status" value="1"/>
</dbReference>
<accession>A0A5D3WJV4</accession>
<evidence type="ECO:0000256" key="3">
    <source>
        <dbReference type="ARBA" id="ARBA00022840"/>
    </source>
</evidence>
<dbReference type="GO" id="GO:0005524">
    <property type="term" value="F:ATP binding"/>
    <property type="evidence" value="ECO:0007669"/>
    <property type="project" value="UniProtKB-KW"/>
</dbReference>
<feature type="domain" description="Sigma-54 factor interaction" evidence="8">
    <location>
        <begin position="144"/>
        <end position="373"/>
    </location>
</feature>
<keyword evidence="11" id="KW-1185">Reference proteome</keyword>
<dbReference type="Pfam" id="PF18024">
    <property type="entry name" value="HTH_50"/>
    <property type="match status" value="1"/>
</dbReference>
<dbReference type="Pfam" id="PF00158">
    <property type="entry name" value="Sigma54_activat"/>
    <property type="match status" value="1"/>
</dbReference>
<dbReference type="PROSITE" id="PS00688">
    <property type="entry name" value="SIGMA54_INTERACT_3"/>
    <property type="match status" value="1"/>
</dbReference>
<dbReference type="InterPro" id="IPR013767">
    <property type="entry name" value="PAS_fold"/>
</dbReference>
<dbReference type="InterPro" id="IPR002078">
    <property type="entry name" value="Sigma_54_int"/>
</dbReference>
<evidence type="ECO:0000259" key="9">
    <source>
        <dbReference type="PROSITE" id="PS50112"/>
    </source>
</evidence>
<evidence type="ECO:0000256" key="4">
    <source>
        <dbReference type="ARBA" id="ARBA00023015"/>
    </source>
</evidence>
<dbReference type="Gene3D" id="3.30.450.20">
    <property type="entry name" value="PAS domain"/>
    <property type="match status" value="1"/>
</dbReference>
<evidence type="ECO:0000256" key="6">
    <source>
        <dbReference type="ARBA" id="ARBA00023163"/>
    </source>
</evidence>
<dbReference type="GO" id="GO:0003677">
    <property type="term" value="F:DNA binding"/>
    <property type="evidence" value="ECO:0007669"/>
    <property type="project" value="UniProtKB-KW"/>
</dbReference>
<dbReference type="InterPro" id="IPR027417">
    <property type="entry name" value="P-loop_NTPase"/>
</dbReference>
<dbReference type="InterPro" id="IPR000014">
    <property type="entry name" value="PAS"/>
</dbReference>
<dbReference type="Gene3D" id="1.10.10.60">
    <property type="entry name" value="Homeodomain-like"/>
    <property type="match status" value="1"/>
</dbReference>
<proteinExistence type="predicted"/>
<dbReference type="InterPro" id="IPR003593">
    <property type="entry name" value="AAA+_ATPase"/>
</dbReference>
<dbReference type="GO" id="GO:0006355">
    <property type="term" value="P:regulation of DNA-templated transcription"/>
    <property type="evidence" value="ECO:0007669"/>
    <property type="project" value="InterPro"/>
</dbReference>
<evidence type="ECO:0000313" key="10">
    <source>
        <dbReference type="EMBL" id="TYO98587.1"/>
    </source>
</evidence>
<dbReference type="OrthoDB" id="9814761at2"/>
<dbReference type="SUPFAM" id="SSF55785">
    <property type="entry name" value="PYP-like sensor domain (PAS domain)"/>
    <property type="match status" value="1"/>
</dbReference>
<organism evidence="10 11">
    <name type="scientific">Geothermobacter ehrlichii</name>
    <dbReference type="NCBI Taxonomy" id="213224"/>
    <lineage>
        <taxon>Bacteria</taxon>
        <taxon>Pseudomonadati</taxon>
        <taxon>Thermodesulfobacteriota</taxon>
        <taxon>Desulfuromonadia</taxon>
        <taxon>Desulfuromonadales</taxon>
        <taxon>Geothermobacteraceae</taxon>
        <taxon>Geothermobacter</taxon>
    </lineage>
</organism>
<protein>
    <recommendedName>
        <fullName evidence="7">HTH-type transcriptional regulatory protein TyrR</fullName>
    </recommendedName>
</protein>
<dbReference type="RefSeq" id="WP_148895957.1">
    <property type="nucleotide sequence ID" value="NZ_VNIB01000006.1"/>
</dbReference>
<dbReference type="Pfam" id="PF25601">
    <property type="entry name" value="AAA_lid_14"/>
    <property type="match status" value="1"/>
</dbReference>
<feature type="domain" description="PAS" evidence="9">
    <location>
        <begin position="12"/>
        <end position="65"/>
    </location>
</feature>
<evidence type="ECO:0000256" key="5">
    <source>
        <dbReference type="ARBA" id="ARBA00023125"/>
    </source>
</evidence>
<evidence type="ECO:0000256" key="7">
    <source>
        <dbReference type="ARBA" id="ARBA00029500"/>
    </source>
</evidence>
<keyword evidence="3" id="KW-0067">ATP-binding</keyword>
<dbReference type="SUPFAM" id="SSF46689">
    <property type="entry name" value="Homeodomain-like"/>
    <property type="match status" value="1"/>
</dbReference>
<keyword evidence="6" id="KW-0804">Transcription</keyword>
<dbReference type="InterPro" id="IPR009057">
    <property type="entry name" value="Homeodomain-like_sf"/>
</dbReference>
<dbReference type="PROSITE" id="PS00676">
    <property type="entry name" value="SIGMA54_INTERACT_2"/>
    <property type="match status" value="1"/>
</dbReference>
<dbReference type="InterPro" id="IPR035965">
    <property type="entry name" value="PAS-like_dom_sf"/>
</dbReference>
<keyword evidence="2" id="KW-0058">Aromatic hydrocarbons catabolism</keyword>
<evidence type="ECO:0000256" key="2">
    <source>
        <dbReference type="ARBA" id="ARBA00022797"/>
    </source>
</evidence>
<dbReference type="CDD" id="cd00009">
    <property type="entry name" value="AAA"/>
    <property type="match status" value="1"/>
</dbReference>
<dbReference type="EMBL" id="VNIB01000006">
    <property type="protein sequence ID" value="TYO98587.1"/>
    <property type="molecule type" value="Genomic_DNA"/>
</dbReference>
<comment type="caution">
    <text evidence="10">The sequence shown here is derived from an EMBL/GenBank/DDBJ whole genome shotgun (WGS) entry which is preliminary data.</text>
</comment>
<keyword evidence="1" id="KW-0547">Nucleotide-binding</keyword>
<dbReference type="SUPFAM" id="SSF52540">
    <property type="entry name" value="P-loop containing nucleoside triphosphate hydrolases"/>
    <property type="match status" value="1"/>
</dbReference>
<evidence type="ECO:0000256" key="1">
    <source>
        <dbReference type="ARBA" id="ARBA00022741"/>
    </source>
</evidence>
<gene>
    <name evidence="10" type="ORF">EDC39_106193</name>
</gene>
<dbReference type="InterPro" id="IPR025662">
    <property type="entry name" value="Sigma_54_int_dom_ATP-bd_1"/>
</dbReference>
<keyword evidence="4" id="KW-0805">Transcription regulation</keyword>
<dbReference type="CDD" id="cd00130">
    <property type="entry name" value="PAS"/>
    <property type="match status" value="1"/>
</dbReference>
<dbReference type="SMART" id="SM00382">
    <property type="entry name" value="AAA"/>
    <property type="match status" value="1"/>
</dbReference>
<dbReference type="NCBIfam" id="TIGR00229">
    <property type="entry name" value="sensory_box"/>
    <property type="match status" value="1"/>
</dbReference>
<dbReference type="SMART" id="SM00091">
    <property type="entry name" value="PAS"/>
    <property type="match status" value="1"/>
</dbReference>